<proteinExistence type="inferred from homology"/>
<feature type="region of interest" description="Disordered" evidence="5">
    <location>
        <begin position="262"/>
        <end position="290"/>
    </location>
</feature>
<gene>
    <name evidence="7" type="ORF">KDA27_17820</name>
</gene>
<dbReference type="Gene3D" id="1.10.10.10">
    <property type="entry name" value="Winged helix-like DNA-binding domain superfamily/Winged helix DNA-binding domain"/>
    <property type="match status" value="1"/>
</dbReference>
<feature type="region of interest" description="Disordered" evidence="5">
    <location>
        <begin position="187"/>
        <end position="206"/>
    </location>
</feature>
<comment type="similarity">
    <text evidence="1">Belongs to the sigma-70 factor family. ECF subfamily.</text>
</comment>
<comment type="caution">
    <text evidence="7">The sequence shown here is derived from an EMBL/GenBank/DDBJ whole genome shotgun (WGS) entry which is preliminary data.</text>
</comment>
<dbReference type="EMBL" id="JAGQHS010000111">
    <property type="protein sequence ID" value="MCA9757667.1"/>
    <property type="molecule type" value="Genomic_DNA"/>
</dbReference>
<dbReference type="GO" id="GO:0006352">
    <property type="term" value="P:DNA-templated transcription initiation"/>
    <property type="evidence" value="ECO:0007669"/>
    <property type="project" value="InterPro"/>
</dbReference>
<dbReference type="NCBIfam" id="TIGR02937">
    <property type="entry name" value="sigma70-ECF"/>
    <property type="match status" value="1"/>
</dbReference>
<organism evidence="7 8">
    <name type="scientific">Eiseniibacteriota bacterium</name>
    <dbReference type="NCBI Taxonomy" id="2212470"/>
    <lineage>
        <taxon>Bacteria</taxon>
        <taxon>Candidatus Eiseniibacteriota</taxon>
    </lineage>
</organism>
<name>A0A956NE41_UNCEI</name>
<feature type="compositionally biased region" description="Basic and acidic residues" evidence="5">
    <location>
        <begin position="277"/>
        <end position="290"/>
    </location>
</feature>
<evidence type="ECO:0000256" key="2">
    <source>
        <dbReference type="ARBA" id="ARBA00023015"/>
    </source>
</evidence>
<keyword evidence="3" id="KW-0731">Sigma factor</keyword>
<keyword evidence="2" id="KW-0805">Transcription regulation</keyword>
<dbReference type="Gene3D" id="1.10.1740.10">
    <property type="match status" value="1"/>
</dbReference>
<evidence type="ECO:0000313" key="7">
    <source>
        <dbReference type="EMBL" id="MCA9757667.1"/>
    </source>
</evidence>
<dbReference type="Proteomes" id="UP000739538">
    <property type="component" value="Unassembled WGS sequence"/>
</dbReference>
<dbReference type="Pfam" id="PF04545">
    <property type="entry name" value="Sigma70_r4"/>
    <property type="match status" value="1"/>
</dbReference>
<protein>
    <submittedName>
        <fullName evidence="7">Sigma-70 family RNA polymerase sigma factor</fullName>
    </submittedName>
</protein>
<dbReference type="GO" id="GO:0016987">
    <property type="term" value="F:sigma factor activity"/>
    <property type="evidence" value="ECO:0007669"/>
    <property type="project" value="UniProtKB-KW"/>
</dbReference>
<dbReference type="InterPro" id="IPR039425">
    <property type="entry name" value="RNA_pol_sigma-70-like"/>
</dbReference>
<reference evidence="7" key="1">
    <citation type="submission" date="2020-04" db="EMBL/GenBank/DDBJ databases">
        <authorList>
            <person name="Zhang T."/>
        </authorList>
    </citation>
    <scope>NUCLEOTIDE SEQUENCE</scope>
    <source>
        <strain evidence="7">HKST-UBA02</strain>
    </source>
</reference>
<accession>A0A956NE41</accession>
<feature type="domain" description="RNA polymerase sigma-70 region 4" evidence="6">
    <location>
        <begin position="210"/>
        <end position="259"/>
    </location>
</feature>
<sequence length="290" mass="32779">MHERDQQLVQSILSGSVDAWHQFVHEYGTLIQSVVRRHLFGDEDEIRTVFVQVLETLYKQSFATYEGRASLSTWTALVARGKTLDYVRAKLGRKRAPAAIEQLGPVDQGVFQYHFVEGLPLEAVSSRLASEGHHTTFEELLGSVEQVELHLDPHVRRRLAYGRRAASHGGTNGRLLEFADLEAFRTEEAHAAQQDDLPSESEPRPDLSALMDRLSREESEVLRLRYMENKTAKETATRLGLDGPRKVYSIADRALARLRRWTESEQAKTESGIGNRESTKKEAATKAKKV</sequence>
<dbReference type="AlphaFoldDB" id="A0A956NE41"/>
<evidence type="ECO:0000256" key="5">
    <source>
        <dbReference type="SAM" id="MobiDB-lite"/>
    </source>
</evidence>
<keyword evidence="4" id="KW-0804">Transcription</keyword>
<evidence type="ECO:0000256" key="4">
    <source>
        <dbReference type="ARBA" id="ARBA00023163"/>
    </source>
</evidence>
<evidence type="ECO:0000256" key="1">
    <source>
        <dbReference type="ARBA" id="ARBA00010641"/>
    </source>
</evidence>
<dbReference type="SUPFAM" id="SSF88946">
    <property type="entry name" value="Sigma2 domain of RNA polymerase sigma factors"/>
    <property type="match status" value="1"/>
</dbReference>
<dbReference type="InterPro" id="IPR013324">
    <property type="entry name" value="RNA_pol_sigma_r3/r4-like"/>
</dbReference>
<dbReference type="InterPro" id="IPR007630">
    <property type="entry name" value="RNA_pol_sigma70_r4"/>
</dbReference>
<reference evidence="7" key="2">
    <citation type="journal article" date="2021" name="Microbiome">
        <title>Successional dynamics and alternative stable states in a saline activated sludge microbial community over 9 years.</title>
        <authorList>
            <person name="Wang Y."/>
            <person name="Ye J."/>
            <person name="Ju F."/>
            <person name="Liu L."/>
            <person name="Boyd J.A."/>
            <person name="Deng Y."/>
            <person name="Parks D.H."/>
            <person name="Jiang X."/>
            <person name="Yin X."/>
            <person name="Woodcroft B.J."/>
            <person name="Tyson G.W."/>
            <person name="Hugenholtz P."/>
            <person name="Polz M.F."/>
            <person name="Zhang T."/>
        </authorList>
    </citation>
    <scope>NUCLEOTIDE SEQUENCE</scope>
    <source>
        <strain evidence="7">HKST-UBA02</strain>
    </source>
</reference>
<dbReference type="SUPFAM" id="SSF88659">
    <property type="entry name" value="Sigma3 and sigma4 domains of RNA polymerase sigma factors"/>
    <property type="match status" value="1"/>
</dbReference>
<dbReference type="PANTHER" id="PTHR43133">
    <property type="entry name" value="RNA POLYMERASE ECF-TYPE SIGMA FACTO"/>
    <property type="match status" value="1"/>
</dbReference>
<dbReference type="PANTHER" id="PTHR43133:SF51">
    <property type="entry name" value="RNA POLYMERASE SIGMA FACTOR"/>
    <property type="match status" value="1"/>
</dbReference>
<evidence type="ECO:0000313" key="8">
    <source>
        <dbReference type="Proteomes" id="UP000739538"/>
    </source>
</evidence>
<evidence type="ECO:0000256" key="3">
    <source>
        <dbReference type="ARBA" id="ARBA00023082"/>
    </source>
</evidence>
<dbReference type="InterPro" id="IPR036388">
    <property type="entry name" value="WH-like_DNA-bd_sf"/>
</dbReference>
<dbReference type="InterPro" id="IPR014284">
    <property type="entry name" value="RNA_pol_sigma-70_dom"/>
</dbReference>
<evidence type="ECO:0000259" key="6">
    <source>
        <dbReference type="Pfam" id="PF04545"/>
    </source>
</evidence>
<dbReference type="InterPro" id="IPR013325">
    <property type="entry name" value="RNA_pol_sigma_r2"/>
</dbReference>